<feature type="transmembrane region" description="Helical" evidence="11">
    <location>
        <begin position="169"/>
        <end position="190"/>
    </location>
</feature>
<dbReference type="InterPro" id="IPR036097">
    <property type="entry name" value="HisK_dim/P_sf"/>
</dbReference>
<evidence type="ECO:0000256" key="10">
    <source>
        <dbReference type="ARBA" id="ARBA00023136"/>
    </source>
</evidence>
<comment type="subcellular location">
    <subcellularLocation>
        <location evidence="2">Membrane</location>
    </subcellularLocation>
</comment>
<keyword evidence="8 11" id="KW-1133">Transmembrane helix</keyword>
<gene>
    <name evidence="14" type="primary">phoR_2</name>
    <name evidence="14" type="ORF">NNJEOMEG_01190</name>
</gene>
<dbReference type="GO" id="GO:0000155">
    <property type="term" value="F:phosphorelay sensor kinase activity"/>
    <property type="evidence" value="ECO:0007669"/>
    <property type="project" value="InterPro"/>
</dbReference>
<name>A0A6V8LSR2_9BACT</name>
<dbReference type="RefSeq" id="WP_173082311.1">
    <property type="nucleotide sequence ID" value="NZ_BLTE01000004.1"/>
</dbReference>
<dbReference type="CDD" id="cd00082">
    <property type="entry name" value="HisKA"/>
    <property type="match status" value="1"/>
</dbReference>
<keyword evidence="5 14" id="KW-0808">Transferase</keyword>
<evidence type="ECO:0000256" key="2">
    <source>
        <dbReference type="ARBA" id="ARBA00004370"/>
    </source>
</evidence>
<dbReference type="Gene3D" id="3.30.565.10">
    <property type="entry name" value="Histidine kinase-like ATPase, C-terminal domain"/>
    <property type="match status" value="1"/>
</dbReference>
<dbReference type="SMART" id="SM00388">
    <property type="entry name" value="HisKA"/>
    <property type="match status" value="1"/>
</dbReference>
<dbReference type="InterPro" id="IPR005467">
    <property type="entry name" value="His_kinase_dom"/>
</dbReference>
<dbReference type="Proteomes" id="UP000494245">
    <property type="component" value="Unassembled WGS sequence"/>
</dbReference>
<reference evidence="14 15" key="2">
    <citation type="submission" date="2020-05" db="EMBL/GenBank/DDBJ databases">
        <title>Draft genome sequence of Desulfovibrio sp. strainFSS-1.</title>
        <authorList>
            <person name="Shimoshige H."/>
            <person name="Kobayashi H."/>
            <person name="Maekawa T."/>
        </authorList>
    </citation>
    <scope>NUCLEOTIDE SEQUENCE [LARGE SCALE GENOMIC DNA]</scope>
    <source>
        <strain evidence="14 15">SIID29052-01</strain>
    </source>
</reference>
<evidence type="ECO:0000256" key="8">
    <source>
        <dbReference type="ARBA" id="ARBA00022989"/>
    </source>
</evidence>
<evidence type="ECO:0000259" key="12">
    <source>
        <dbReference type="PROSITE" id="PS50109"/>
    </source>
</evidence>
<dbReference type="Gene3D" id="1.10.287.130">
    <property type="match status" value="1"/>
</dbReference>
<dbReference type="PRINTS" id="PR00344">
    <property type="entry name" value="BCTRLSENSOR"/>
</dbReference>
<evidence type="ECO:0000256" key="6">
    <source>
        <dbReference type="ARBA" id="ARBA00022692"/>
    </source>
</evidence>
<evidence type="ECO:0000259" key="13">
    <source>
        <dbReference type="PROSITE" id="PS50885"/>
    </source>
</evidence>
<dbReference type="InterPro" id="IPR003594">
    <property type="entry name" value="HATPase_dom"/>
</dbReference>
<dbReference type="InterPro" id="IPR036890">
    <property type="entry name" value="HATPase_C_sf"/>
</dbReference>
<dbReference type="AlphaFoldDB" id="A0A6V8LSR2"/>
<comment type="catalytic activity">
    <reaction evidence="1">
        <text>ATP + protein L-histidine = ADP + protein N-phospho-L-histidine.</text>
        <dbReference type="EC" id="2.7.13.3"/>
    </reaction>
</comment>
<dbReference type="EC" id="2.7.13.3" evidence="3"/>
<dbReference type="PANTHER" id="PTHR45436:SF8">
    <property type="entry name" value="HISTIDINE KINASE"/>
    <property type="match status" value="1"/>
</dbReference>
<organism evidence="14 15">
    <name type="scientific">Fundidesulfovibrio magnetotacticus</name>
    <dbReference type="NCBI Taxonomy" id="2730080"/>
    <lineage>
        <taxon>Bacteria</taxon>
        <taxon>Pseudomonadati</taxon>
        <taxon>Thermodesulfobacteriota</taxon>
        <taxon>Desulfovibrionia</taxon>
        <taxon>Desulfovibrionales</taxon>
        <taxon>Desulfovibrionaceae</taxon>
        <taxon>Fundidesulfovibrio</taxon>
    </lineage>
</organism>
<dbReference type="InterPro" id="IPR004358">
    <property type="entry name" value="Sig_transdc_His_kin-like_C"/>
</dbReference>
<feature type="transmembrane region" description="Helical" evidence="11">
    <location>
        <begin position="21"/>
        <end position="40"/>
    </location>
</feature>
<dbReference type="GO" id="GO:0005886">
    <property type="term" value="C:plasma membrane"/>
    <property type="evidence" value="ECO:0007669"/>
    <property type="project" value="TreeGrafter"/>
</dbReference>
<evidence type="ECO:0000256" key="9">
    <source>
        <dbReference type="ARBA" id="ARBA00023012"/>
    </source>
</evidence>
<dbReference type="SMART" id="SM00304">
    <property type="entry name" value="HAMP"/>
    <property type="match status" value="1"/>
</dbReference>
<dbReference type="SUPFAM" id="SSF158472">
    <property type="entry name" value="HAMP domain-like"/>
    <property type="match status" value="1"/>
</dbReference>
<dbReference type="CDD" id="cd06225">
    <property type="entry name" value="HAMP"/>
    <property type="match status" value="1"/>
</dbReference>
<dbReference type="InterPro" id="IPR050428">
    <property type="entry name" value="TCS_sensor_his_kinase"/>
</dbReference>
<comment type="caution">
    <text evidence="14">The sequence shown here is derived from an EMBL/GenBank/DDBJ whole genome shotgun (WGS) entry which is preliminary data.</text>
</comment>
<feature type="domain" description="HAMP" evidence="13">
    <location>
        <begin position="191"/>
        <end position="244"/>
    </location>
</feature>
<dbReference type="PROSITE" id="PS50885">
    <property type="entry name" value="HAMP"/>
    <property type="match status" value="1"/>
</dbReference>
<dbReference type="Gene3D" id="6.10.340.10">
    <property type="match status" value="1"/>
</dbReference>
<keyword evidence="15" id="KW-1185">Reference proteome</keyword>
<proteinExistence type="predicted"/>
<dbReference type="EMBL" id="BLTE01000004">
    <property type="protein sequence ID" value="GFK93358.1"/>
    <property type="molecule type" value="Genomic_DNA"/>
</dbReference>
<evidence type="ECO:0000256" key="1">
    <source>
        <dbReference type="ARBA" id="ARBA00000085"/>
    </source>
</evidence>
<evidence type="ECO:0000256" key="5">
    <source>
        <dbReference type="ARBA" id="ARBA00022679"/>
    </source>
</evidence>
<accession>A0A6V8LSR2</accession>
<dbReference type="InterPro" id="IPR003661">
    <property type="entry name" value="HisK_dim/P_dom"/>
</dbReference>
<dbReference type="SUPFAM" id="SSF55874">
    <property type="entry name" value="ATPase domain of HSP90 chaperone/DNA topoisomerase II/histidine kinase"/>
    <property type="match status" value="1"/>
</dbReference>
<keyword evidence="6 11" id="KW-0812">Transmembrane</keyword>
<feature type="domain" description="Histidine kinase" evidence="12">
    <location>
        <begin position="252"/>
        <end position="465"/>
    </location>
</feature>
<evidence type="ECO:0000256" key="11">
    <source>
        <dbReference type="SAM" id="Phobius"/>
    </source>
</evidence>
<evidence type="ECO:0000256" key="4">
    <source>
        <dbReference type="ARBA" id="ARBA00022553"/>
    </source>
</evidence>
<evidence type="ECO:0000313" key="14">
    <source>
        <dbReference type="EMBL" id="GFK93358.1"/>
    </source>
</evidence>
<dbReference type="CDD" id="cd00075">
    <property type="entry name" value="HATPase"/>
    <property type="match status" value="1"/>
</dbReference>
<keyword evidence="9" id="KW-0902">Two-component regulatory system</keyword>
<dbReference type="SUPFAM" id="SSF47384">
    <property type="entry name" value="Homodimeric domain of signal transducing histidine kinase"/>
    <property type="match status" value="1"/>
</dbReference>
<keyword evidence="10 11" id="KW-0472">Membrane</keyword>
<evidence type="ECO:0000256" key="3">
    <source>
        <dbReference type="ARBA" id="ARBA00012438"/>
    </source>
</evidence>
<sequence>MFSSLPGRIRRSTVFRLTASYAFLYIASSLVLFVIAYVLLTQVVRSQDQKNLSDKLNEYAYIERTKGLGALIEFIRRDTAEYEEPDYFVRILGPAGAELFTVAPSGWELPPRAELDAQARDGAQWWLWGSQKAGGGVYEFSARRMSGGALVIVGSDARQREHLLSEFQVIFLFITGTVVVLGLGVGVVLARRTLAPLRDLIAAVNSIGRGSMDARVPTRGADDELDELASLFNSMLERISTLIQGMRDTLDNVAHDLRTPLTRAKAVVEVALQGNHSREELREALMDIAEENERIRATLTTLMDISEAETGAMRLDIARVDLAGLLEECAELYEDVAQENAVELALDLEGDLHALADAGRVRQVLANLLDNALKYSDVGGRVTVHGRREQGLVLVTVRDRGVGIAPEDMPRIFERLYRGDKSRSRRGLGLGLSLVRAVLAAHGGAIAVESEPGKGSAFTFSLPGA</sequence>
<evidence type="ECO:0000313" key="15">
    <source>
        <dbReference type="Proteomes" id="UP000494245"/>
    </source>
</evidence>
<reference evidence="14 15" key="1">
    <citation type="submission" date="2020-04" db="EMBL/GenBank/DDBJ databases">
        <authorList>
            <consortium name="Desulfovibrio sp. FSS-1 genome sequencing consortium"/>
            <person name="Shimoshige H."/>
            <person name="Kobayashi H."/>
            <person name="Maekawa T."/>
        </authorList>
    </citation>
    <scope>NUCLEOTIDE SEQUENCE [LARGE SCALE GENOMIC DNA]</scope>
    <source>
        <strain evidence="14 15">SIID29052-01</strain>
    </source>
</reference>
<dbReference type="Pfam" id="PF00512">
    <property type="entry name" value="HisKA"/>
    <property type="match status" value="1"/>
</dbReference>
<dbReference type="FunFam" id="3.30.565.10:FF:000006">
    <property type="entry name" value="Sensor histidine kinase WalK"/>
    <property type="match status" value="1"/>
</dbReference>
<dbReference type="PROSITE" id="PS50109">
    <property type="entry name" value="HIS_KIN"/>
    <property type="match status" value="1"/>
</dbReference>
<dbReference type="Pfam" id="PF00672">
    <property type="entry name" value="HAMP"/>
    <property type="match status" value="1"/>
</dbReference>
<dbReference type="SMART" id="SM00387">
    <property type="entry name" value="HATPase_c"/>
    <property type="match status" value="1"/>
</dbReference>
<keyword evidence="7" id="KW-0418">Kinase</keyword>
<dbReference type="PANTHER" id="PTHR45436">
    <property type="entry name" value="SENSOR HISTIDINE KINASE YKOH"/>
    <property type="match status" value="1"/>
</dbReference>
<dbReference type="Pfam" id="PF02518">
    <property type="entry name" value="HATPase_c"/>
    <property type="match status" value="1"/>
</dbReference>
<evidence type="ECO:0000256" key="7">
    <source>
        <dbReference type="ARBA" id="ARBA00022777"/>
    </source>
</evidence>
<protein>
    <recommendedName>
        <fullName evidence="3">histidine kinase</fullName>
        <ecNumber evidence="3">2.7.13.3</ecNumber>
    </recommendedName>
</protein>
<dbReference type="InterPro" id="IPR003660">
    <property type="entry name" value="HAMP_dom"/>
</dbReference>
<keyword evidence="4" id="KW-0597">Phosphoprotein</keyword>